<sequence length="186" mass="22544">MRNIEYVGEKYLCMVRILEAFIIYQISYNWFIFGFGENIYTKLTDKYFQKVLSNQFFISLFIYNNKLALFECQISSVFFNQLQKKERELFCTNCRRNFKFIPNYQIFKYKFLFFINKLKFTQRAQSLKTHSIKGFIHHFMNNNINKLILFKVLNLNQYSQLFINISIFNQQKKNTLSINNGSSIHI</sequence>
<dbReference type="OrthoDB" id="310725at2759"/>
<name>A0A8S1PI06_9CILI</name>
<evidence type="ECO:0000313" key="2">
    <source>
        <dbReference type="Proteomes" id="UP000692954"/>
    </source>
</evidence>
<comment type="caution">
    <text evidence="1">The sequence shown here is derived from an EMBL/GenBank/DDBJ whole genome shotgun (WGS) entry which is preliminary data.</text>
</comment>
<reference evidence="1" key="1">
    <citation type="submission" date="2021-01" db="EMBL/GenBank/DDBJ databases">
        <authorList>
            <consortium name="Genoscope - CEA"/>
            <person name="William W."/>
        </authorList>
    </citation>
    <scope>NUCLEOTIDE SEQUENCE</scope>
</reference>
<dbReference type="EMBL" id="CAJJDN010000078">
    <property type="protein sequence ID" value="CAD8102726.1"/>
    <property type="molecule type" value="Genomic_DNA"/>
</dbReference>
<accession>A0A8S1PI06</accession>
<dbReference type="Proteomes" id="UP000692954">
    <property type="component" value="Unassembled WGS sequence"/>
</dbReference>
<dbReference type="AlphaFoldDB" id="A0A8S1PI06"/>
<proteinExistence type="predicted"/>
<gene>
    <name evidence="1" type="ORF">PSON_ATCC_30995.1.T0780169</name>
</gene>
<keyword evidence="2" id="KW-1185">Reference proteome</keyword>
<evidence type="ECO:0000313" key="1">
    <source>
        <dbReference type="EMBL" id="CAD8102726.1"/>
    </source>
</evidence>
<protein>
    <submittedName>
        <fullName evidence="1">Uncharacterized protein</fullName>
    </submittedName>
</protein>
<organism evidence="1 2">
    <name type="scientific">Paramecium sonneborni</name>
    <dbReference type="NCBI Taxonomy" id="65129"/>
    <lineage>
        <taxon>Eukaryota</taxon>
        <taxon>Sar</taxon>
        <taxon>Alveolata</taxon>
        <taxon>Ciliophora</taxon>
        <taxon>Intramacronucleata</taxon>
        <taxon>Oligohymenophorea</taxon>
        <taxon>Peniculida</taxon>
        <taxon>Parameciidae</taxon>
        <taxon>Paramecium</taxon>
    </lineage>
</organism>